<dbReference type="AlphaFoldDB" id="A0A4R6DM02"/>
<protein>
    <submittedName>
        <fullName evidence="7">Type IV pilus assembly protein PilA</fullName>
    </submittedName>
</protein>
<evidence type="ECO:0000256" key="6">
    <source>
        <dbReference type="SAM" id="Phobius"/>
    </source>
</evidence>
<dbReference type="OrthoDB" id="4980053at2"/>
<dbReference type="Pfam" id="PF07963">
    <property type="entry name" value="N_methyl"/>
    <property type="match status" value="1"/>
</dbReference>
<dbReference type="GO" id="GO:0016020">
    <property type="term" value="C:membrane"/>
    <property type="evidence" value="ECO:0007669"/>
    <property type="project" value="UniProtKB-SubCell"/>
</dbReference>
<evidence type="ECO:0000256" key="3">
    <source>
        <dbReference type="ARBA" id="ARBA00022692"/>
    </source>
</evidence>
<dbReference type="InterPro" id="IPR012902">
    <property type="entry name" value="N_methyl_site"/>
</dbReference>
<evidence type="ECO:0000313" key="8">
    <source>
        <dbReference type="Proteomes" id="UP000295764"/>
    </source>
</evidence>
<name>A0A4R6DM02_9MICO</name>
<dbReference type="Gene3D" id="3.30.700.10">
    <property type="entry name" value="Glycoprotein, Type 4 Pilin"/>
    <property type="match status" value="1"/>
</dbReference>
<reference evidence="7 8" key="1">
    <citation type="submission" date="2019-03" db="EMBL/GenBank/DDBJ databases">
        <title>Genomic analyses of the natural microbiome of Caenorhabditis elegans.</title>
        <authorList>
            <person name="Samuel B."/>
        </authorList>
    </citation>
    <scope>NUCLEOTIDE SEQUENCE [LARGE SCALE GENOMIC DNA]</scope>
    <source>
        <strain evidence="7 8">JUb65</strain>
    </source>
</reference>
<dbReference type="PANTHER" id="PTHR30093">
    <property type="entry name" value="GENERAL SECRETION PATHWAY PROTEIN G"/>
    <property type="match status" value="1"/>
</dbReference>
<dbReference type="NCBIfam" id="TIGR02532">
    <property type="entry name" value="IV_pilin_GFxxxE"/>
    <property type="match status" value="1"/>
</dbReference>
<evidence type="ECO:0000256" key="1">
    <source>
        <dbReference type="ARBA" id="ARBA00004167"/>
    </source>
</evidence>
<sequence>MYFALMGKLNARRNELVKDSEKGFTLIELLVVVIIIGILAAIAIPVYLGVQNNAKDSGVQNDVSNFKTAVVSTSTQNSNNLPASATLDTATKISNAAVTGGQTWSDAGVTWSDSEKELKYIKGTASNTFCVQGTSSTGKTFASTETAGTKAGTCSDAGAFVAAK</sequence>
<proteinExistence type="predicted"/>
<keyword evidence="5 6" id="KW-0472">Membrane</keyword>
<evidence type="ECO:0000256" key="4">
    <source>
        <dbReference type="ARBA" id="ARBA00022989"/>
    </source>
</evidence>
<organism evidence="7 8">
    <name type="scientific">Curtobacterium flaccumfaciens</name>
    <dbReference type="NCBI Taxonomy" id="2035"/>
    <lineage>
        <taxon>Bacteria</taxon>
        <taxon>Bacillati</taxon>
        <taxon>Actinomycetota</taxon>
        <taxon>Actinomycetes</taxon>
        <taxon>Micrococcales</taxon>
        <taxon>Microbacteriaceae</taxon>
        <taxon>Curtobacterium</taxon>
    </lineage>
</organism>
<dbReference type="PANTHER" id="PTHR30093:SF44">
    <property type="entry name" value="TYPE II SECRETION SYSTEM CORE PROTEIN G"/>
    <property type="match status" value="1"/>
</dbReference>
<gene>
    <name evidence="7" type="ORF">EDF64_103233</name>
</gene>
<keyword evidence="2" id="KW-0488">Methylation</keyword>
<evidence type="ECO:0000256" key="5">
    <source>
        <dbReference type="ARBA" id="ARBA00023136"/>
    </source>
</evidence>
<accession>A0A4R6DM02</accession>
<comment type="caution">
    <text evidence="7">The sequence shown here is derived from an EMBL/GenBank/DDBJ whole genome shotgun (WGS) entry which is preliminary data.</text>
</comment>
<dbReference type="SUPFAM" id="SSF54523">
    <property type="entry name" value="Pili subunits"/>
    <property type="match status" value="1"/>
</dbReference>
<comment type="subcellular location">
    <subcellularLocation>
        <location evidence="1">Membrane</location>
        <topology evidence="1">Single-pass membrane protein</topology>
    </subcellularLocation>
</comment>
<dbReference type="EMBL" id="SNVW01000003">
    <property type="protein sequence ID" value="TDN45309.1"/>
    <property type="molecule type" value="Genomic_DNA"/>
</dbReference>
<feature type="transmembrane region" description="Helical" evidence="6">
    <location>
        <begin position="26"/>
        <end position="48"/>
    </location>
</feature>
<dbReference type="PROSITE" id="PS00409">
    <property type="entry name" value="PROKAR_NTER_METHYL"/>
    <property type="match status" value="1"/>
</dbReference>
<dbReference type="Proteomes" id="UP000295764">
    <property type="component" value="Unassembled WGS sequence"/>
</dbReference>
<evidence type="ECO:0000256" key="2">
    <source>
        <dbReference type="ARBA" id="ARBA00022481"/>
    </source>
</evidence>
<keyword evidence="3 6" id="KW-0812">Transmembrane</keyword>
<dbReference type="InterPro" id="IPR045584">
    <property type="entry name" value="Pilin-like"/>
</dbReference>
<evidence type="ECO:0000313" key="7">
    <source>
        <dbReference type="EMBL" id="TDN45309.1"/>
    </source>
</evidence>
<keyword evidence="4 6" id="KW-1133">Transmembrane helix</keyword>